<dbReference type="GO" id="GO:0000155">
    <property type="term" value="F:phosphorelay sensor kinase activity"/>
    <property type="evidence" value="ECO:0007669"/>
    <property type="project" value="InterPro"/>
</dbReference>
<dbReference type="InterPro" id="IPR005467">
    <property type="entry name" value="His_kinase_dom"/>
</dbReference>
<dbReference type="SMART" id="SM00387">
    <property type="entry name" value="HATPase_c"/>
    <property type="match status" value="1"/>
</dbReference>
<gene>
    <name evidence="7" type="ORF">EHE19_019055</name>
</gene>
<dbReference type="Pfam" id="PF14501">
    <property type="entry name" value="HATPase_c_5"/>
    <property type="match status" value="1"/>
</dbReference>
<keyword evidence="1" id="KW-0597">Phosphoprotein</keyword>
<dbReference type="OrthoDB" id="1677679at2"/>
<dbReference type="SUPFAM" id="SSF55890">
    <property type="entry name" value="Sporulation response regulatory protein Spo0B"/>
    <property type="match status" value="1"/>
</dbReference>
<keyword evidence="6" id="KW-0902">Two-component regulatory system</keyword>
<dbReference type="InterPro" id="IPR032834">
    <property type="entry name" value="NatK-like_C"/>
</dbReference>
<dbReference type="PANTHER" id="PTHR43065:SF10">
    <property type="entry name" value="PEROXIDE STRESS-ACTIVATED HISTIDINE KINASE MAK3"/>
    <property type="match status" value="1"/>
</dbReference>
<evidence type="ECO:0000256" key="1">
    <source>
        <dbReference type="ARBA" id="ARBA00022553"/>
    </source>
</evidence>
<dbReference type="InterPro" id="IPR003594">
    <property type="entry name" value="HATPase_dom"/>
</dbReference>
<dbReference type="AlphaFoldDB" id="A0A4U7J9D8"/>
<dbReference type="GO" id="GO:0005524">
    <property type="term" value="F:ATP binding"/>
    <property type="evidence" value="ECO:0007669"/>
    <property type="project" value="UniProtKB-KW"/>
</dbReference>
<organism evidence="7 8">
    <name type="scientific">Ruminiclostridium herbifermentans</name>
    <dbReference type="NCBI Taxonomy" id="2488810"/>
    <lineage>
        <taxon>Bacteria</taxon>
        <taxon>Bacillati</taxon>
        <taxon>Bacillota</taxon>
        <taxon>Clostridia</taxon>
        <taxon>Eubacteriales</taxon>
        <taxon>Oscillospiraceae</taxon>
        <taxon>Ruminiclostridium</taxon>
    </lineage>
</organism>
<evidence type="ECO:0000256" key="2">
    <source>
        <dbReference type="ARBA" id="ARBA00022679"/>
    </source>
</evidence>
<dbReference type="Gene3D" id="3.30.565.10">
    <property type="entry name" value="Histidine kinase-like ATPase, C-terminal domain"/>
    <property type="match status" value="1"/>
</dbReference>
<sequence length="454" mass="51466">MRSVKVYEVSNFFFTALENLLLIVAFMSFSDRRDFLFKHLNKVIIFIVVATIYSYSLSLILPVGLQTFPVVILTIVILNYIFNGSFFKSLLKHFLAVIGLSFVELFIVIFCVIILKFPMDALVLDKKLIFICSIFAKFIESLLVFILYKSNKSIDLLIDKDYHRSKFAPILTLISSALIILIGLNIYISGDPEKLQFFNIFSFIVYAILIFSVIIMFREFSNLEMLEFASKLEKENVKQLIAFNEMVAKERHEYKNHLNTIYGLCTLNKPDLNEKIKSYINNYANNNETRNITIGSGNDYVDAIINVKYNNAIQKGVDIIVDFATPLSVADIAEDVAVTIFSNIIENAFESISLIEKEKKFINVQTYVDKNTYYISISNNGPMITDADKKKIFNAGYSTKDNISKKRGFGLSIVHSAIEQSGGSIMINSTEDITEFLIALPVKAKSQSSIAKLA</sequence>
<evidence type="ECO:0000256" key="5">
    <source>
        <dbReference type="ARBA" id="ARBA00022840"/>
    </source>
</evidence>
<name>A0A4U7J9D8_9FIRM</name>
<dbReference type="Gene3D" id="1.10.287.130">
    <property type="match status" value="1"/>
</dbReference>
<dbReference type="InterPro" id="IPR016120">
    <property type="entry name" value="Sig_transdc_His_kin_SpoOB"/>
</dbReference>
<dbReference type="EMBL" id="CP061336">
    <property type="protein sequence ID" value="QNU66897.1"/>
    <property type="molecule type" value="Genomic_DNA"/>
</dbReference>
<evidence type="ECO:0000313" key="8">
    <source>
        <dbReference type="Proteomes" id="UP000306409"/>
    </source>
</evidence>
<dbReference type="SUPFAM" id="SSF55874">
    <property type="entry name" value="ATPase domain of HSP90 chaperone/DNA topoisomerase II/histidine kinase"/>
    <property type="match status" value="1"/>
</dbReference>
<proteinExistence type="predicted"/>
<keyword evidence="2" id="KW-0808">Transferase</keyword>
<accession>A0A4U7J9D8</accession>
<keyword evidence="4" id="KW-0418">Kinase</keyword>
<dbReference type="KEGG" id="rher:EHE19_019055"/>
<evidence type="ECO:0000256" key="4">
    <source>
        <dbReference type="ARBA" id="ARBA00022777"/>
    </source>
</evidence>
<protein>
    <submittedName>
        <fullName evidence="7">GHKL domain-containing protein</fullName>
    </submittedName>
</protein>
<evidence type="ECO:0000256" key="6">
    <source>
        <dbReference type="ARBA" id="ARBA00023012"/>
    </source>
</evidence>
<reference evidence="7 8" key="1">
    <citation type="submission" date="2020-09" db="EMBL/GenBank/DDBJ databases">
        <title>Characterization and genome sequencing of Ruminiclostridium sp. nov. MA18.</title>
        <authorList>
            <person name="Rettenmaier R."/>
            <person name="Kowollik M.-L."/>
            <person name="Liebl W."/>
            <person name="Zverlov V."/>
        </authorList>
    </citation>
    <scope>NUCLEOTIDE SEQUENCE [LARGE SCALE GENOMIC DNA]</scope>
    <source>
        <strain evidence="7 8">MA18</strain>
    </source>
</reference>
<evidence type="ECO:0000313" key="7">
    <source>
        <dbReference type="EMBL" id="QNU66897.1"/>
    </source>
</evidence>
<dbReference type="InterPro" id="IPR036890">
    <property type="entry name" value="HATPase_C_sf"/>
</dbReference>
<keyword evidence="5" id="KW-0067">ATP-binding</keyword>
<dbReference type="PROSITE" id="PS50109">
    <property type="entry name" value="HIS_KIN"/>
    <property type="match status" value="1"/>
</dbReference>
<dbReference type="Proteomes" id="UP000306409">
    <property type="component" value="Chromosome"/>
</dbReference>
<keyword evidence="3" id="KW-0547">Nucleotide-binding</keyword>
<evidence type="ECO:0000256" key="3">
    <source>
        <dbReference type="ARBA" id="ARBA00022741"/>
    </source>
</evidence>
<keyword evidence="8" id="KW-1185">Reference proteome</keyword>
<dbReference type="PANTHER" id="PTHR43065">
    <property type="entry name" value="SENSOR HISTIDINE KINASE"/>
    <property type="match status" value="1"/>
</dbReference>